<dbReference type="InterPro" id="IPR000889">
    <property type="entry name" value="Glutathione_peroxidase"/>
</dbReference>
<evidence type="ECO:0000259" key="6">
    <source>
        <dbReference type="PROSITE" id="PS51352"/>
    </source>
</evidence>
<reference evidence="7 8" key="1">
    <citation type="submission" date="2016-10" db="EMBL/GenBank/DDBJ databases">
        <authorList>
            <person name="de Groot N.N."/>
        </authorList>
    </citation>
    <scope>NUCLEOTIDE SEQUENCE [LARGE SCALE GENOMIC DNA]</scope>
    <source>
        <strain evidence="7 8">DSM 2179</strain>
    </source>
</reference>
<dbReference type="Proteomes" id="UP000199662">
    <property type="component" value="Unassembled WGS sequence"/>
</dbReference>
<dbReference type="Gene3D" id="3.40.30.10">
    <property type="entry name" value="Glutaredoxin"/>
    <property type="match status" value="1"/>
</dbReference>
<keyword evidence="2 5" id="KW-0575">Peroxidase</keyword>
<protein>
    <recommendedName>
        <fullName evidence="5">Glutathione peroxidase</fullName>
    </recommendedName>
</protein>
<dbReference type="InterPro" id="IPR013766">
    <property type="entry name" value="Thioredoxin_domain"/>
</dbReference>
<gene>
    <name evidence="7" type="ORF">SAMN05660742_11576</name>
</gene>
<dbReference type="STRING" id="84035.SAMN05660742_11576"/>
<dbReference type="RefSeq" id="WP_019555483.1">
    <property type="nucleotide sequence ID" value="NZ_FNZK01000015.1"/>
</dbReference>
<evidence type="ECO:0000313" key="7">
    <source>
        <dbReference type="EMBL" id="SEJ73687.1"/>
    </source>
</evidence>
<dbReference type="PANTHER" id="PTHR11592">
    <property type="entry name" value="GLUTATHIONE PEROXIDASE"/>
    <property type="match status" value="1"/>
</dbReference>
<feature type="active site" evidence="4">
    <location>
        <position position="35"/>
    </location>
</feature>
<dbReference type="PANTHER" id="PTHR11592:SF78">
    <property type="entry name" value="GLUTATHIONE PEROXIDASE"/>
    <property type="match status" value="1"/>
</dbReference>
<sequence>MSIYDFKVKTIKGQEKDLSDYKGKVVIIVNTASKCGFTPQYEELQALYLKYKDQGLEILGFPSNQFAEQEPGTNEEVQQFCKVNFGVTFPLFEKGDVRGDHAQPLFNYLTAQAPFKGFDESHPVAKGLLNALNTKFPEFLKGDSIKWNFTKFLINKDGAVVTRYEPTTVPSAMAADIEKLL</sequence>
<accession>A0A1H7BBN4</accession>
<name>A0A1H7BBN4_9FIRM</name>
<keyword evidence="3 5" id="KW-0560">Oxidoreductase</keyword>
<comment type="similarity">
    <text evidence="1 5">Belongs to the glutathione peroxidase family.</text>
</comment>
<organism evidence="7 8">
    <name type="scientific">Propionispira arboris</name>
    <dbReference type="NCBI Taxonomy" id="84035"/>
    <lineage>
        <taxon>Bacteria</taxon>
        <taxon>Bacillati</taxon>
        <taxon>Bacillota</taxon>
        <taxon>Negativicutes</taxon>
        <taxon>Selenomonadales</taxon>
        <taxon>Selenomonadaceae</taxon>
        <taxon>Propionispira</taxon>
    </lineage>
</organism>
<dbReference type="PROSITE" id="PS00763">
    <property type="entry name" value="GLUTATHIONE_PEROXID_2"/>
    <property type="match status" value="1"/>
</dbReference>
<dbReference type="SUPFAM" id="SSF52833">
    <property type="entry name" value="Thioredoxin-like"/>
    <property type="match status" value="1"/>
</dbReference>
<dbReference type="PROSITE" id="PS00460">
    <property type="entry name" value="GLUTATHIONE_PEROXID_1"/>
    <property type="match status" value="1"/>
</dbReference>
<dbReference type="AlphaFoldDB" id="A0A1H7BBN4"/>
<dbReference type="PIRSF" id="PIRSF000303">
    <property type="entry name" value="Glutathion_perox"/>
    <property type="match status" value="1"/>
</dbReference>
<dbReference type="InterPro" id="IPR029760">
    <property type="entry name" value="GPX_CS"/>
</dbReference>
<proteinExistence type="inferred from homology"/>
<dbReference type="GO" id="GO:0034599">
    <property type="term" value="P:cellular response to oxidative stress"/>
    <property type="evidence" value="ECO:0007669"/>
    <property type="project" value="TreeGrafter"/>
</dbReference>
<feature type="domain" description="Thioredoxin" evidence="6">
    <location>
        <begin position="1"/>
        <end position="181"/>
    </location>
</feature>
<dbReference type="GO" id="GO:0004601">
    <property type="term" value="F:peroxidase activity"/>
    <property type="evidence" value="ECO:0007669"/>
    <property type="project" value="UniProtKB-KW"/>
</dbReference>
<dbReference type="PRINTS" id="PR01011">
    <property type="entry name" value="GLUTPROXDASE"/>
</dbReference>
<keyword evidence="8" id="KW-1185">Reference proteome</keyword>
<evidence type="ECO:0000256" key="4">
    <source>
        <dbReference type="PIRSR" id="PIRSR000303-1"/>
    </source>
</evidence>
<dbReference type="FunFam" id="3.40.30.10:FF:000010">
    <property type="entry name" value="Glutathione peroxidase"/>
    <property type="match status" value="1"/>
</dbReference>
<evidence type="ECO:0000256" key="2">
    <source>
        <dbReference type="ARBA" id="ARBA00022559"/>
    </source>
</evidence>
<dbReference type="PROSITE" id="PS51352">
    <property type="entry name" value="THIOREDOXIN_2"/>
    <property type="match status" value="1"/>
</dbReference>
<dbReference type="InterPro" id="IPR036249">
    <property type="entry name" value="Thioredoxin-like_sf"/>
</dbReference>
<dbReference type="PROSITE" id="PS51355">
    <property type="entry name" value="GLUTATHIONE_PEROXID_3"/>
    <property type="match status" value="1"/>
</dbReference>
<dbReference type="CDD" id="cd00340">
    <property type="entry name" value="GSH_Peroxidase"/>
    <property type="match status" value="1"/>
</dbReference>
<dbReference type="InterPro" id="IPR029759">
    <property type="entry name" value="GPX_AS"/>
</dbReference>
<dbReference type="Pfam" id="PF00255">
    <property type="entry name" value="GSHPx"/>
    <property type="match status" value="1"/>
</dbReference>
<dbReference type="EMBL" id="FNZK01000015">
    <property type="protein sequence ID" value="SEJ73687.1"/>
    <property type="molecule type" value="Genomic_DNA"/>
</dbReference>
<evidence type="ECO:0000256" key="3">
    <source>
        <dbReference type="ARBA" id="ARBA00023002"/>
    </source>
</evidence>
<evidence type="ECO:0000313" key="8">
    <source>
        <dbReference type="Proteomes" id="UP000199662"/>
    </source>
</evidence>
<evidence type="ECO:0000256" key="5">
    <source>
        <dbReference type="RuleBase" id="RU000499"/>
    </source>
</evidence>
<evidence type="ECO:0000256" key="1">
    <source>
        <dbReference type="ARBA" id="ARBA00006926"/>
    </source>
</evidence>